<dbReference type="OrthoDB" id="8526168at2"/>
<evidence type="ECO:0000313" key="1">
    <source>
        <dbReference type="EMBL" id="MBB4246916.1"/>
    </source>
</evidence>
<reference evidence="1 2" key="1">
    <citation type="submission" date="2020-08" db="EMBL/GenBank/DDBJ databases">
        <title>Genome sequencing of Purple Non-Sulfur Bacteria from various extreme environments.</title>
        <authorList>
            <person name="Mayer M."/>
        </authorList>
    </citation>
    <scope>NUCLEOTIDE SEQUENCE [LARGE SCALE GENOMIC DNA]</scope>
    <source>
        <strain evidence="1 2">2761</strain>
    </source>
</reference>
<dbReference type="Proteomes" id="UP000587070">
    <property type="component" value="Unassembled WGS sequence"/>
</dbReference>
<comment type="caution">
    <text evidence="1">The sequence shown here is derived from an EMBL/GenBank/DDBJ whole genome shotgun (WGS) entry which is preliminary data.</text>
</comment>
<proteinExistence type="predicted"/>
<evidence type="ECO:0008006" key="3">
    <source>
        <dbReference type="Google" id="ProtNLM"/>
    </source>
</evidence>
<evidence type="ECO:0000313" key="2">
    <source>
        <dbReference type="Proteomes" id="UP000587070"/>
    </source>
</evidence>
<gene>
    <name evidence="1" type="ORF">GGD90_001279</name>
</gene>
<keyword evidence="2" id="KW-1185">Reference proteome</keyword>
<organism evidence="1 2">
    <name type="scientific">Rhodocyclus tenuis</name>
    <name type="common">Rhodospirillum tenue</name>
    <dbReference type="NCBI Taxonomy" id="1066"/>
    <lineage>
        <taxon>Bacteria</taxon>
        <taxon>Pseudomonadati</taxon>
        <taxon>Pseudomonadota</taxon>
        <taxon>Betaproteobacteria</taxon>
        <taxon>Rhodocyclales</taxon>
        <taxon>Rhodocyclaceae</taxon>
        <taxon>Rhodocyclus</taxon>
    </lineage>
</organism>
<dbReference type="EMBL" id="JACIGE010000003">
    <property type="protein sequence ID" value="MBB4246916.1"/>
    <property type="molecule type" value="Genomic_DNA"/>
</dbReference>
<sequence>MASRRLLYLNAYHLTAYRWQAAKLDEEESFEIGERGAAQFAAYLARHPRDSFALLANVAEEGFQLETIPFLSGADRATVIRRKLGQQFFGSSLSTAVSLGREQTRRREERLLLAGLTNPGFFTPWLAALQQAGCALSGIYTQALLGSTLLRRLHVDEERCLLLTVQDQSIRQSYFEKGELRFSRQASLPDSSISGIAQALAGEARKLQQYLTSQRLVARNQPITACLLAHASAHKTIAASCVDGETLRFRLLDLADAAHRCGLKTPPADCRSETLFLHLLAVAPPKAQFADDDQRHAFHLQQLRRGIVGIGAVTLAACLLFAGKQLIDSEQRLAQKEEFSAAAASARLRYADIVRTFPAIPTDNETLRRIINRYAEIETHSSTPQTFYRRLSHALDSAPQIELEAIDWQAASSSGAPATSGSGEGLLAGEIDGAVLRGFLRLDAAAPPRQVLAAFNAFVASLKADPQWRVSVVQQPFDVESGKSLRGGEILFDNEKPRAFTIAIGRRAER</sequence>
<dbReference type="RefSeq" id="WP_153115409.1">
    <property type="nucleotide sequence ID" value="NZ_JACIGE010000003.1"/>
</dbReference>
<dbReference type="AlphaFoldDB" id="A0A840G4Q7"/>
<accession>A0A840G4Q7</accession>
<name>A0A840G4Q7_RHOTE</name>
<protein>
    <recommendedName>
        <fullName evidence="3">Monoheme cytochrome SoxX</fullName>
    </recommendedName>
</protein>